<comment type="caution">
    <text evidence="2">The sequence shown here is derived from an EMBL/GenBank/DDBJ whole genome shotgun (WGS) entry which is preliminary data.</text>
</comment>
<reference evidence="2 3" key="1">
    <citation type="submission" date="2014-07" db="EMBL/GenBank/DDBJ databases">
        <title>Draft Genome Sequence of Gephyronic Acid Producer, Cystobacter violaceus Strain Cb vi76.</title>
        <authorList>
            <person name="Stevens D.C."/>
            <person name="Young J."/>
            <person name="Carmichael R."/>
            <person name="Tan J."/>
            <person name="Taylor R.E."/>
        </authorList>
    </citation>
    <scope>NUCLEOTIDE SEQUENCE [LARGE SCALE GENOMIC DNA]</scope>
    <source>
        <strain evidence="2 3">Cb vi76</strain>
    </source>
</reference>
<feature type="signal peptide" evidence="1">
    <location>
        <begin position="1"/>
        <end position="24"/>
    </location>
</feature>
<dbReference type="AlphaFoldDB" id="A0A084SPZ7"/>
<protein>
    <submittedName>
        <fullName evidence="2">Uncharacterized protein</fullName>
    </submittedName>
</protein>
<proteinExistence type="predicted"/>
<evidence type="ECO:0000256" key="1">
    <source>
        <dbReference type="SAM" id="SignalP"/>
    </source>
</evidence>
<dbReference type="RefSeq" id="WP_043402057.1">
    <property type="nucleotide sequence ID" value="NZ_JPMI01000203.1"/>
</dbReference>
<accession>A0A084SPZ7</accession>
<organism evidence="2 3">
    <name type="scientific">Archangium violaceum Cb vi76</name>
    <dbReference type="NCBI Taxonomy" id="1406225"/>
    <lineage>
        <taxon>Bacteria</taxon>
        <taxon>Pseudomonadati</taxon>
        <taxon>Myxococcota</taxon>
        <taxon>Myxococcia</taxon>
        <taxon>Myxococcales</taxon>
        <taxon>Cystobacterineae</taxon>
        <taxon>Archangiaceae</taxon>
        <taxon>Archangium</taxon>
    </lineage>
</organism>
<sequence>MSAVRRFVLLGVLALAVLPTPAEAGRRPFIWVWDTEIVPKGDVELEQWLWVKSRAPGVPERTSNYWVWWGPVFGLTQRLELAVPFQVLATRERTQLESFDADLRLRFNPRGDDSPWQGLLRVAYHHTIHTTQPPRLDANLVQSFETEGGLRLVLDLGAQVGLPALRGQEGPVRLLGTYAAGVSYPLIEDELRASLEAFGEIPLQGIPGGQHHFVGADVAWTFGRTWVTLGVMVGLTPLFPETPQFMPRLIWAVVL</sequence>
<feature type="chain" id="PRO_5001781663" evidence="1">
    <location>
        <begin position="25"/>
        <end position="255"/>
    </location>
</feature>
<evidence type="ECO:0000313" key="3">
    <source>
        <dbReference type="Proteomes" id="UP000028547"/>
    </source>
</evidence>
<dbReference type="EMBL" id="JPMI01000203">
    <property type="protein sequence ID" value="KFA90532.1"/>
    <property type="molecule type" value="Genomic_DNA"/>
</dbReference>
<evidence type="ECO:0000313" key="2">
    <source>
        <dbReference type="EMBL" id="KFA90532.1"/>
    </source>
</evidence>
<gene>
    <name evidence="2" type="ORF">Q664_27970</name>
</gene>
<name>A0A084SPZ7_9BACT</name>
<keyword evidence="1" id="KW-0732">Signal</keyword>
<dbReference type="Proteomes" id="UP000028547">
    <property type="component" value="Unassembled WGS sequence"/>
</dbReference>